<comment type="caution">
    <text evidence="2">The sequence shown here is derived from an EMBL/GenBank/DDBJ whole genome shotgun (WGS) entry which is preliminary data.</text>
</comment>
<protein>
    <submittedName>
        <fullName evidence="2">Uncharacterized protein</fullName>
    </submittedName>
</protein>
<evidence type="ECO:0000256" key="1">
    <source>
        <dbReference type="SAM" id="SignalP"/>
    </source>
</evidence>
<organism evidence="2 3">
    <name type="scientific">Rhynchospora pubera</name>
    <dbReference type="NCBI Taxonomy" id="906938"/>
    <lineage>
        <taxon>Eukaryota</taxon>
        <taxon>Viridiplantae</taxon>
        <taxon>Streptophyta</taxon>
        <taxon>Embryophyta</taxon>
        <taxon>Tracheophyta</taxon>
        <taxon>Spermatophyta</taxon>
        <taxon>Magnoliopsida</taxon>
        <taxon>Liliopsida</taxon>
        <taxon>Poales</taxon>
        <taxon>Cyperaceae</taxon>
        <taxon>Cyperoideae</taxon>
        <taxon>Rhynchosporeae</taxon>
        <taxon>Rhynchospora</taxon>
    </lineage>
</organism>
<proteinExistence type="predicted"/>
<dbReference type="AlphaFoldDB" id="A0AAV8D9G5"/>
<reference evidence="2" key="1">
    <citation type="submission" date="2022-08" db="EMBL/GenBank/DDBJ databases">
        <authorList>
            <person name="Marques A."/>
        </authorList>
    </citation>
    <scope>NUCLEOTIDE SEQUENCE</scope>
    <source>
        <strain evidence="2">RhyPub2mFocal</strain>
        <tissue evidence="2">Leaves</tissue>
    </source>
</reference>
<sequence length="77" mass="8378">MASLRIPLTFLFLSGLMVLGMVQNGEALCTLMCVPGSYITCKNYPDQQLYGCSCACAPPDGEDCEVHFPDGHEKCKD</sequence>
<evidence type="ECO:0000313" key="2">
    <source>
        <dbReference type="EMBL" id="KAJ4764654.1"/>
    </source>
</evidence>
<feature type="chain" id="PRO_5043832457" evidence="1">
    <location>
        <begin position="28"/>
        <end position="77"/>
    </location>
</feature>
<keyword evidence="1" id="KW-0732">Signal</keyword>
<feature type="signal peptide" evidence="1">
    <location>
        <begin position="1"/>
        <end position="27"/>
    </location>
</feature>
<dbReference type="EMBL" id="JAMFTS010000004">
    <property type="protein sequence ID" value="KAJ4764654.1"/>
    <property type="molecule type" value="Genomic_DNA"/>
</dbReference>
<name>A0AAV8D9G5_9POAL</name>
<keyword evidence="3" id="KW-1185">Reference proteome</keyword>
<accession>A0AAV8D9G5</accession>
<evidence type="ECO:0000313" key="3">
    <source>
        <dbReference type="Proteomes" id="UP001140206"/>
    </source>
</evidence>
<dbReference type="Proteomes" id="UP001140206">
    <property type="component" value="Chromosome 4"/>
</dbReference>
<gene>
    <name evidence="2" type="ORF">LUZ62_075029</name>
</gene>